<feature type="transmembrane region" description="Helical" evidence="5">
    <location>
        <begin position="172"/>
        <end position="193"/>
    </location>
</feature>
<feature type="compositionally biased region" description="Low complexity" evidence="4">
    <location>
        <begin position="800"/>
        <end position="826"/>
    </location>
</feature>
<feature type="compositionally biased region" description="Acidic residues" evidence="4">
    <location>
        <begin position="1447"/>
        <end position="1466"/>
    </location>
</feature>
<dbReference type="Proteomes" id="UP001141327">
    <property type="component" value="Unassembled WGS sequence"/>
</dbReference>
<dbReference type="InterPro" id="IPR012827">
    <property type="entry name" value="Hemerythrin_metal-bd"/>
</dbReference>
<feature type="region of interest" description="Disordered" evidence="4">
    <location>
        <begin position="658"/>
        <end position="706"/>
    </location>
</feature>
<evidence type="ECO:0000256" key="1">
    <source>
        <dbReference type="ARBA" id="ARBA00010587"/>
    </source>
</evidence>
<keyword evidence="5" id="KW-0812">Transmembrane</keyword>
<dbReference type="Pfam" id="PF25474">
    <property type="entry name" value="TPR_TmcB"/>
    <property type="match status" value="1"/>
</dbReference>
<feature type="region of interest" description="Disordered" evidence="4">
    <location>
        <begin position="126"/>
        <end position="163"/>
    </location>
</feature>
<feature type="compositionally biased region" description="Low complexity" evidence="4">
    <location>
        <begin position="130"/>
        <end position="146"/>
    </location>
</feature>
<feature type="compositionally biased region" description="Low complexity" evidence="4">
    <location>
        <begin position="450"/>
        <end position="459"/>
    </location>
</feature>
<dbReference type="EMBL" id="JAPMOS010000004">
    <property type="protein sequence ID" value="KAJ4462187.1"/>
    <property type="molecule type" value="Genomic_DNA"/>
</dbReference>
<evidence type="ECO:0000259" key="6">
    <source>
        <dbReference type="Pfam" id="PF25474"/>
    </source>
</evidence>
<protein>
    <recommendedName>
        <fullName evidence="6">TmcB/TmcC TPR repeats domain-containing protein</fullName>
    </recommendedName>
</protein>
<feature type="region of interest" description="Disordered" evidence="4">
    <location>
        <begin position="596"/>
        <end position="646"/>
    </location>
</feature>
<feature type="region of interest" description="Disordered" evidence="4">
    <location>
        <begin position="790"/>
        <end position="833"/>
    </location>
</feature>
<dbReference type="SUPFAM" id="SSF47188">
    <property type="entry name" value="Hemerythrin-like"/>
    <property type="match status" value="1"/>
</dbReference>
<feature type="transmembrane region" description="Helical" evidence="5">
    <location>
        <begin position="843"/>
        <end position="870"/>
    </location>
</feature>
<dbReference type="InterPro" id="IPR035938">
    <property type="entry name" value="Hemerythrin-like_sf"/>
</dbReference>
<name>A0ABQ8UUG9_9EUKA</name>
<evidence type="ECO:0000313" key="7">
    <source>
        <dbReference type="EMBL" id="KAJ4462187.1"/>
    </source>
</evidence>
<proteinExistence type="inferred from homology"/>
<feature type="compositionally biased region" description="Basic and acidic residues" evidence="4">
    <location>
        <begin position="1405"/>
        <end position="1431"/>
    </location>
</feature>
<feature type="region of interest" description="Disordered" evidence="4">
    <location>
        <begin position="1394"/>
        <end position="1517"/>
    </location>
</feature>
<feature type="domain" description="TmcB/TmcC TPR repeats" evidence="6">
    <location>
        <begin position="78"/>
        <end position="129"/>
    </location>
</feature>
<keyword evidence="5" id="KW-0472">Membrane</keyword>
<dbReference type="CDD" id="cd12107">
    <property type="entry name" value="Hemerythrin"/>
    <property type="match status" value="1"/>
</dbReference>
<accession>A0ABQ8UUG9</accession>
<feature type="region of interest" description="Disordered" evidence="4">
    <location>
        <begin position="450"/>
        <end position="478"/>
    </location>
</feature>
<keyword evidence="2" id="KW-0479">Metal-binding</keyword>
<keyword evidence="5" id="KW-1133">Transmembrane helix</keyword>
<evidence type="ECO:0000256" key="4">
    <source>
        <dbReference type="SAM" id="MobiDB-lite"/>
    </source>
</evidence>
<feature type="compositionally biased region" description="Low complexity" evidence="4">
    <location>
        <begin position="1435"/>
        <end position="1446"/>
    </location>
</feature>
<evidence type="ECO:0000256" key="3">
    <source>
        <dbReference type="ARBA" id="ARBA00023004"/>
    </source>
</evidence>
<feature type="compositionally biased region" description="Low complexity" evidence="4">
    <location>
        <begin position="513"/>
        <end position="527"/>
    </location>
</feature>
<feature type="compositionally biased region" description="Low complexity" evidence="4">
    <location>
        <begin position="1484"/>
        <end position="1493"/>
    </location>
</feature>
<keyword evidence="3" id="KW-0408">Iron</keyword>
<dbReference type="Gene3D" id="1.20.120.50">
    <property type="entry name" value="Hemerythrin-like"/>
    <property type="match status" value="1"/>
</dbReference>
<reference evidence="7" key="1">
    <citation type="journal article" date="2022" name="bioRxiv">
        <title>Genomics of Preaxostyla Flagellates Illuminates Evolutionary Transitions and the Path Towards Mitochondrial Loss.</title>
        <authorList>
            <person name="Novak L.V.F."/>
            <person name="Treitli S.C."/>
            <person name="Pyrih J."/>
            <person name="Halakuc P."/>
            <person name="Pipaliya S.V."/>
            <person name="Vacek V."/>
            <person name="Brzon O."/>
            <person name="Soukal P."/>
            <person name="Eme L."/>
            <person name="Dacks J.B."/>
            <person name="Karnkowska A."/>
            <person name="Elias M."/>
            <person name="Hampl V."/>
        </authorList>
    </citation>
    <scope>NUCLEOTIDE SEQUENCE</scope>
    <source>
        <strain evidence="7">RCP-MX</strain>
    </source>
</reference>
<evidence type="ECO:0000256" key="5">
    <source>
        <dbReference type="SAM" id="Phobius"/>
    </source>
</evidence>
<evidence type="ECO:0000313" key="8">
    <source>
        <dbReference type="Proteomes" id="UP001141327"/>
    </source>
</evidence>
<feature type="region of interest" description="Disordered" evidence="4">
    <location>
        <begin position="1290"/>
        <end position="1320"/>
    </location>
</feature>
<feature type="compositionally biased region" description="Gly residues" evidence="4">
    <location>
        <begin position="608"/>
        <end position="619"/>
    </location>
</feature>
<comment type="similarity">
    <text evidence="1">Belongs to the hemerythrin family.</text>
</comment>
<comment type="caution">
    <text evidence="7">The sequence shown here is derived from an EMBL/GenBank/DDBJ whole genome shotgun (WGS) entry which is preliminary data.</text>
</comment>
<feature type="transmembrane region" description="Helical" evidence="5">
    <location>
        <begin position="390"/>
        <end position="414"/>
    </location>
</feature>
<feature type="region of interest" description="Disordered" evidence="4">
    <location>
        <begin position="512"/>
        <end position="536"/>
    </location>
</feature>
<organism evidence="7 8">
    <name type="scientific">Paratrimastix pyriformis</name>
    <dbReference type="NCBI Taxonomy" id="342808"/>
    <lineage>
        <taxon>Eukaryota</taxon>
        <taxon>Metamonada</taxon>
        <taxon>Preaxostyla</taxon>
        <taxon>Paratrimastigidae</taxon>
        <taxon>Paratrimastix</taxon>
    </lineage>
</organism>
<keyword evidence="8" id="KW-1185">Reference proteome</keyword>
<sequence length="1533" mass="161937">MWAQVKEHMRAFWGILLRPVVDLNELPVQAALVLECEHQARKKKKQMPAENTKGPSHIACHLADAPIMMAHMFHPPLQARSYYLRLVEKFPNSVGLLRAYGSFVWDIQQDEDLADELFAKADQLEESNSAVPGPAGPALPGEAPQGRPSRQQKGTKRTLPPAPRRSSLRFTLWHMLPWACMPLVALCALWFSWSGPPSLDLVYAAGNSSALAQEVPTLALLLEVFAQEGSELNQTQIASLAAPGSPPYLLYPGATFGTLGARLRTRATSLRAIMRGTLAVATAAANGVSLAGCANVWTTKCLNTTQILYTNGRPTATSFAPQSLWDLLGAFADLGLFFANAPAAHYRSESPSDALLSDLAFVLANRDILRATMHAVTAEYASRMASSSSVALGLSLGLAGVLSVIFLAGSVLVYRTRFRAVNDERATCLSFFMAIPRSVVEDMHANFTDAGPDADLLPPDGSPQPPAESPAITEPHELAGMVPTQMVRRTMSSASGLSDSSAAVENSSFVDVPSAPTSSHTAAAGPTGASGGLFLAPPEARVSPSAAMPPPLSPFLAASPSNQSGCLFPTIEAAGGPQLESPHPLDLLAARAAAISPQPGTTPDPGLASGGAGGLGLGVLGPDDLPTEWHPPDESAPGQAASPPRHVPGRLAAYVQLPDIGEGLPPPSARPASEAPSTAPPSEPEQPEGLPFGAIASPPADIPGAADTAMSMPLIAATPVPAAAPGGVLPSPGGSSGLAATTAGRRFSSLLGPHLGTGSTSAFSASATSTGLTASRPGLSEVAKMKLAIRHKRRKVRKSPTALQAPRPALAQPAADPAAAGTGAAGRPKRESTLRRQNRYVEYMVWLGVAAVVGLIFVVAFTGMGPLLYFHSASAEVPNKQAGVKDRADHEIRSADRGMKKTHAPPSRPIAASSRISTLASATHHLAVRLAFANRTLLSPAAYAAATPALEASGVMLAATSPLPSHFVDRLEAAGGPVGEVALEAVGANLAGRLTAAVEEMDMHQSTRLNHCFPSLAALGGAALPAVYGLLPGTANRLDRLEALYYDNSSCLLWDAAGCLADRLPDMVPLQTGLQGLVDVFGAKGRRLAALGRLPPYGNPSPAAPLAALSNFTDFAQLLALAQGDMRDGLERVTFILAGEGLTQATTVLALVLSVLSSMLLVQLLVDVCFFRGANSILQKESDMTRRMLTMVPPLDSNTELMHWDETVQLGVPAVDQQHHRLVELANDMYRSMITQQAREYISEIFGGLVQYTLVHFKDESVLRHADAWKRNEPGADFKLMRFLVRQPRPPTRRPAFARHGKQTDGAPFSGSPSELGGKRSSGKAIQIVMHGHGHGGTEASHLLATHSDVRFPGAWFRFLCQSRTGKVDWLLHHIKGSDREYANLYQEAIRQGHAPPDVALRPASEIERDKEEKAAREEMERKARERKAQEEAEMAAAAAAAAAAEGAEEDEVDEEGEEEGAEVVDSDQAGAAAGPRDQPGSEAPVPRLACRLPRARPDEGQRRAPMGRLYTRNGPPVRLRGGLDVRLCSADC</sequence>
<evidence type="ECO:0000256" key="2">
    <source>
        <dbReference type="ARBA" id="ARBA00022723"/>
    </source>
</evidence>
<gene>
    <name evidence="7" type="ORF">PAPYR_1373</name>
</gene>
<dbReference type="InterPro" id="IPR057352">
    <property type="entry name" value="TPR_TmcB/C"/>
</dbReference>